<evidence type="ECO:0000313" key="2">
    <source>
        <dbReference type="Proteomes" id="UP000887564"/>
    </source>
</evidence>
<protein>
    <submittedName>
        <fullName evidence="3">Uncharacterized protein</fullName>
    </submittedName>
</protein>
<accession>A0A914RKR5</accession>
<dbReference type="WBParaSite" id="PEQ_0000688601-mRNA-1">
    <property type="protein sequence ID" value="PEQ_0000688601-mRNA-1"/>
    <property type="gene ID" value="PEQ_0000688601"/>
</dbReference>
<feature type="region of interest" description="Disordered" evidence="1">
    <location>
        <begin position="1"/>
        <end position="38"/>
    </location>
</feature>
<keyword evidence="2" id="KW-1185">Reference proteome</keyword>
<evidence type="ECO:0000313" key="3">
    <source>
        <dbReference type="WBParaSite" id="PEQ_0000688601-mRNA-1"/>
    </source>
</evidence>
<evidence type="ECO:0000256" key="1">
    <source>
        <dbReference type="SAM" id="MobiDB-lite"/>
    </source>
</evidence>
<organism evidence="2 3">
    <name type="scientific">Parascaris equorum</name>
    <name type="common">Equine roundworm</name>
    <dbReference type="NCBI Taxonomy" id="6256"/>
    <lineage>
        <taxon>Eukaryota</taxon>
        <taxon>Metazoa</taxon>
        <taxon>Ecdysozoa</taxon>
        <taxon>Nematoda</taxon>
        <taxon>Chromadorea</taxon>
        <taxon>Rhabditida</taxon>
        <taxon>Spirurina</taxon>
        <taxon>Ascaridomorpha</taxon>
        <taxon>Ascaridoidea</taxon>
        <taxon>Ascarididae</taxon>
        <taxon>Parascaris</taxon>
    </lineage>
</organism>
<dbReference type="Proteomes" id="UP000887564">
    <property type="component" value="Unplaced"/>
</dbReference>
<reference evidence="3" key="1">
    <citation type="submission" date="2022-11" db="UniProtKB">
        <authorList>
            <consortium name="WormBaseParasite"/>
        </authorList>
    </citation>
    <scope>IDENTIFICATION</scope>
</reference>
<name>A0A914RKR5_PAREQ</name>
<sequence>MLHQAAKQGCSAPHIPENSVSRPARLQPASKRAAVQAF</sequence>
<proteinExistence type="predicted"/>
<dbReference type="AlphaFoldDB" id="A0A914RKR5"/>